<evidence type="ECO:0000256" key="1">
    <source>
        <dbReference type="ARBA" id="ARBA00004141"/>
    </source>
</evidence>
<dbReference type="PATRIC" id="fig|1088869.3.peg.2350"/>
<keyword evidence="3 5" id="KW-1133">Transmembrane helix</keyword>
<evidence type="ECO:0000313" key="8">
    <source>
        <dbReference type="Proteomes" id="UP000004949"/>
    </source>
</evidence>
<evidence type="ECO:0000256" key="3">
    <source>
        <dbReference type="ARBA" id="ARBA00022989"/>
    </source>
</evidence>
<dbReference type="eggNOG" id="COG0659">
    <property type="taxonomic scope" value="Bacteria"/>
</dbReference>
<evidence type="ECO:0000259" key="6">
    <source>
        <dbReference type="PROSITE" id="PS50801"/>
    </source>
</evidence>
<gene>
    <name evidence="7" type="ORF">GMO_23560</name>
</gene>
<dbReference type="PANTHER" id="PTHR43310:SF1">
    <property type="entry name" value="SULFATE TRANSPORTER YBAR-RELATED"/>
    <property type="match status" value="1"/>
</dbReference>
<comment type="caution">
    <text evidence="7">The sequence shown here is derived from an EMBL/GenBank/DDBJ whole genome shotgun (WGS) entry which is preliminary data.</text>
</comment>
<feature type="transmembrane region" description="Helical" evidence="5">
    <location>
        <begin position="46"/>
        <end position="63"/>
    </location>
</feature>
<dbReference type="AlphaFoldDB" id="G6XLV6"/>
<feature type="transmembrane region" description="Helical" evidence="5">
    <location>
        <begin position="175"/>
        <end position="194"/>
    </location>
</feature>
<feature type="transmembrane region" description="Helical" evidence="5">
    <location>
        <begin position="295"/>
        <end position="314"/>
    </location>
</feature>
<comment type="subcellular location">
    <subcellularLocation>
        <location evidence="1">Membrane</location>
        <topology evidence="1">Multi-pass membrane protein</topology>
    </subcellularLocation>
</comment>
<dbReference type="PROSITE" id="PS50801">
    <property type="entry name" value="STAS"/>
    <property type="match status" value="1"/>
</dbReference>
<dbReference type="GO" id="GO:0016020">
    <property type="term" value="C:membrane"/>
    <property type="evidence" value="ECO:0007669"/>
    <property type="project" value="UniProtKB-SubCell"/>
</dbReference>
<feature type="transmembrane region" description="Helical" evidence="5">
    <location>
        <begin position="91"/>
        <end position="109"/>
    </location>
</feature>
<dbReference type="InterPro" id="IPR036513">
    <property type="entry name" value="STAS_dom_sf"/>
</dbReference>
<feature type="transmembrane region" description="Helical" evidence="5">
    <location>
        <begin position="320"/>
        <end position="340"/>
    </location>
</feature>
<dbReference type="STRING" id="1088869.GMO_23560"/>
<organism evidence="7 8">
    <name type="scientific">Gluconobacter morbifer G707</name>
    <dbReference type="NCBI Taxonomy" id="1088869"/>
    <lineage>
        <taxon>Bacteria</taxon>
        <taxon>Pseudomonadati</taxon>
        <taxon>Pseudomonadota</taxon>
        <taxon>Alphaproteobacteria</taxon>
        <taxon>Acetobacterales</taxon>
        <taxon>Acetobacteraceae</taxon>
        <taxon>Gluconobacter</taxon>
    </lineage>
</organism>
<evidence type="ECO:0000256" key="4">
    <source>
        <dbReference type="ARBA" id="ARBA00023136"/>
    </source>
</evidence>
<protein>
    <submittedName>
        <fullName evidence="7">Sulfate permease</fullName>
    </submittedName>
</protein>
<evidence type="ECO:0000256" key="2">
    <source>
        <dbReference type="ARBA" id="ARBA00022692"/>
    </source>
</evidence>
<proteinExistence type="predicted"/>
<dbReference type="InterPro" id="IPR052706">
    <property type="entry name" value="Membrane-Transporter-like"/>
</dbReference>
<dbReference type="SUPFAM" id="SSF52091">
    <property type="entry name" value="SpoIIaa-like"/>
    <property type="match status" value="1"/>
</dbReference>
<dbReference type="Gene3D" id="3.30.750.24">
    <property type="entry name" value="STAS domain"/>
    <property type="match status" value="1"/>
</dbReference>
<dbReference type="Pfam" id="PF01740">
    <property type="entry name" value="STAS"/>
    <property type="match status" value="1"/>
</dbReference>
<keyword evidence="2 5" id="KW-0812">Transmembrane</keyword>
<feature type="transmembrane region" description="Helical" evidence="5">
    <location>
        <begin position="352"/>
        <end position="384"/>
    </location>
</feature>
<dbReference type="Pfam" id="PF00916">
    <property type="entry name" value="Sulfate_transp"/>
    <property type="match status" value="2"/>
</dbReference>
<evidence type="ECO:0000256" key="5">
    <source>
        <dbReference type="SAM" id="Phobius"/>
    </source>
</evidence>
<feature type="domain" description="STAS" evidence="6">
    <location>
        <begin position="403"/>
        <end position="486"/>
    </location>
</feature>
<keyword evidence="4 5" id="KW-0472">Membrane</keyword>
<dbReference type="PANTHER" id="PTHR43310">
    <property type="entry name" value="SULFATE TRANSPORTER YBAR-RELATED"/>
    <property type="match status" value="1"/>
</dbReference>
<dbReference type="CDD" id="cd07042">
    <property type="entry name" value="STAS_SulP_like_sulfate_transporter"/>
    <property type="match status" value="1"/>
</dbReference>
<evidence type="ECO:0000313" key="7">
    <source>
        <dbReference type="EMBL" id="EHH67361.1"/>
    </source>
</evidence>
<feature type="transmembrane region" description="Helical" evidence="5">
    <location>
        <begin position="145"/>
        <end position="163"/>
    </location>
</feature>
<feature type="transmembrane region" description="Helical" evidence="5">
    <location>
        <begin position="20"/>
        <end position="40"/>
    </location>
</feature>
<name>G6XLV6_9PROT</name>
<dbReference type="InterPro" id="IPR011547">
    <property type="entry name" value="SLC26A/SulP_dom"/>
</dbReference>
<dbReference type="Proteomes" id="UP000004949">
    <property type="component" value="Unassembled WGS sequence"/>
</dbReference>
<reference evidence="7 8" key="1">
    <citation type="submission" date="2011-10" db="EMBL/GenBank/DDBJ databases">
        <title>Genome sequence of Gluconobacter morbifer G707, isolated from Drosophila gut.</title>
        <authorList>
            <person name="Lee W.-J."/>
            <person name="Kim E.-K."/>
        </authorList>
    </citation>
    <scope>NUCLEOTIDE SEQUENCE [LARGE SCALE GENOMIC DNA]</scope>
    <source>
        <strain evidence="7 8">G707</strain>
    </source>
</reference>
<feature type="transmembrane region" description="Helical" evidence="5">
    <location>
        <begin position="214"/>
        <end position="235"/>
    </location>
</feature>
<dbReference type="InterPro" id="IPR002645">
    <property type="entry name" value="STAS_dom"/>
</dbReference>
<keyword evidence="8" id="KW-1185">Reference proteome</keyword>
<dbReference type="EMBL" id="AGQV01000010">
    <property type="protein sequence ID" value="EHH67361.1"/>
    <property type="molecule type" value="Genomic_DNA"/>
</dbReference>
<accession>G6XLV6</accession>
<sequence>MDMTPALYGRQWAENPLREILAGMVGTFALIPEVIAFSYIAGVSPAVSLFASFVISVSIAIFGGRPGMISGAAGSVALVAAPLVHAHGVQAMLLATLIAGALQVLFGILRLQAVMRFVPAEVRTGFVNALAILIFSAQVPQMLGVTWHTYALIALGLIIIYLLPRLSDAIPSPLICIVLLTGITMISPMPVHTVADLGELPTGLPHLTIPHLPLNWATFSVVLPYAVAMAAVGLLESLMTASVVDDATDTHGDQQMECTGLGISNILVGAFGGIAGCGMIGQTVGNLRYGGRGRLSTFTAGAFLLFLMVLLHPWAARVPMAALVAIMIMVSASTFSWNSLRELNRHPRLSSLTMIITVAVVVVTHDLAAGVAAGVLLSGVFFAWRAARLITVTSSRAGETETYTVTGQVFFASADSLSDAIDYHTSATTVRLDLTNARFWDITSVQVLEKIIGRLQARDYNVTVIGLQSGRHDIINTQSDNDLLKI</sequence>
<feature type="transmembrane region" description="Helical" evidence="5">
    <location>
        <begin position="121"/>
        <end position="139"/>
    </location>
</feature>